<dbReference type="OrthoDB" id="10263597at2759"/>
<dbReference type="GO" id="GO:0003682">
    <property type="term" value="F:chromatin binding"/>
    <property type="evidence" value="ECO:0007669"/>
    <property type="project" value="TreeGrafter"/>
</dbReference>
<dbReference type="AlphaFoldDB" id="A0A8X6Q336"/>
<feature type="domain" description="Nucleolar complex-associated protein 3 N-terminal" evidence="9">
    <location>
        <begin position="143"/>
        <end position="236"/>
    </location>
</feature>
<feature type="compositionally biased region" description="Basic residues" evidence="7">
    <location>
        <begin position="27"/>
        <end position="45"/>
    </location>
</feature>
<organism evidence="10 11">
    <name type="scientific">Nephila pilipes</name>
    <name type="common">Giant wood spider</name>
    <name type="synonym">Nephila maculata</name>
    <dbReference type="NCBI Taxonomy" id="299642"/>
    <lineage>
        <taxon>Eukaryota</taxon>
        <taxon>Metazoa</taxon>
        <taxon>Ecdysozoa</taxon>
        <taxon>Arthropoda</taxon>
        <taxon>Chelicerata</taxon>
        <taxon>Arachnida</taxon>
        <taxon>Araneae</taxon>
        <taxon>Araneomorphae</taxon>
        <taxon>Entelegynae</taxon>
        <taxon>Araneoidea</taxon>
        <taxon>Nephilidae</taxon>
        <taxon>Nephila</taxon>
    </lineage>
</organism>
<evidence type="ECO:0000313" key="10">
    <source>
        <dbReference type="EMBL" id="GFT96524.1"/>
    </source>
</evidence>
<evidence type="ECO:0000256" key="4">
    <source>
        <dbReference type="ARBA" id="ARBA00023242"/>
    </source>
</evidence>
<evidence type="ECO:0000256" key="5">
    <source>
        <dbReference type="ARBA" id="ARBA00032701"/>
    </source>
</evidence>
<evidence type="ECO:0000256" key="2">
    <source>
        <dbReference type="ARBA" id="ARBA00007797"/>
    </source>
</evidence>
<feature type="compositionally biased region" description="Acidic residues" evidence="7">
    <location>
        <begin position="51"/>
        <end position="74"/>
    </location>
</feature>
<keyword evidence="11" id="KW-1185">Reference proteome</keyword>
<dbReference type="Proteomes" id="UP000887013">
    <property type="component" value="Unassembled WGS sequence"/>
</dbReference>
<dbReference type="SUPFAM" id="SSF48371">
    <property type="entry name" value="ARM repeat"/>
    <property type="match status" value="1"/>
</dbReference>
<evidence type="ECO:0000259" key="8">
    <source>
        <dbReference type="Pfam" id="PF03914"/>
    </source>
</evidence>
<feature type="region of interest" description="Disordered" evidence="7">
    <location>
        <begin position="1"/>
        <end position="78"/>
    </location>
</feature>
<evidence type="ECO:0000256" key="7">
    <source>
        <dbReference type="SAM" id="MobiDB-lite"/>
    </source>
</evidence>
<keyword evidence="3" id="KW-0175">Coiled coil</keyword>
<evidence type="ECO:0000313" key="11">
    <source>
        <dbReference type="Proteomes" id="UP000887013"/>
    </source>
</evidence>
<evidence type="ECO:0000256" key="1">
    <source>
        <dbReference type="ARBA" id="ARBA00004604"/>
    </source>
</evidence>
<accession>A0A8X6Q336</accession>
<protein>
    <recommendedName>
        <fullName evidence="6">NOC3-like protein</fullName>
    </recommendedName>
    <alternativeName>
        <fullName evidence="5">Nucleolar complex-associated protein 3-like protein</fullName>
    </alternativeName>
</protein>
<dbReference type="Pfam" id="PF03914">
    <property type="entry name" value="CBF"/>
    <property type="match status" value="1"/>
</dbReference>
<comment type="subcellular location">
    <subcellularLocation>
        <location evidence="1">Nucleus</location>
        <location evidence="1">Nucleolus</location>
    </subcellularLocation>
</comment>
<dbReference type="PANTHER" id="PTHR14428">
    <property type="entry name" value="NUCLEOLAR COMPLEX PROTEIN 3"/>
    <property type="match status" value="1"/>
</dbReference>
<sequence length="719" mass="82695">MSVKNKILAKKSNKFKQSASTPEKSKFGKKVSKKFAIKKSRKKHEVKNQPDEETVTDSDEDMSVDSSDDSEEDYEKVPRVKKSVQVRNLLPVKTKKGLVYRSQVLKEANEEEAPEAPVEQAENERKDLVHSFAMQQKCFKDLKCKVALLCTSIIEEPEHNMVALKELLSMLQNPTTPMIVSEKKILSISLLHVFLDVIPGYRIRNKEEQDPYVKLKKETKKLLAYEQTLLKCYKRYLELMYDIIRDMKHKMSQKNISSTKQRASYEMGVVAVKCMCDLLSTRSHFNFFKNIANKLVPLAIDGDEKVSEMCCVAFERLFEADKRGEASYNLVKQIADVIKLREFVAPVNLLRVFLKLNLREAKPEVQKIDMRKGRAQWRAMSRTQRRSKKRIKKLEAELLEAQAYENVENVKKFHTDTLNKIFWVYFHVLKDGKQLSLIGPAFEGLSNFAYLINLEFFDDLNAVMCSLMETGKLSEVDKLHGVYTLFTILAGQAESLHVDPHQMYCHMYQALLNLSYSTDIKHFELTLKCLEFNVLRKSKKISFGRILAFMKRIGTTSLHTPLHATLGLLSSLRKLVKSVQGADILLDSESCFGSGLFFPDIGDPEHCNAQSTALWELYLLKKHYNPAVKLYALHILQNCPIIGRSSLPDKLATLTPEETLQLFSDIAINNKIDFLEDNEEPPKKKFKSGYNSMQTCYENNTDLELDWEMLNNIDFFTSC</sequence>
<dbReference type="PANTHER" id="PTHR14428:SF5">
    <property type="entry name" value="NUCLEOLAR COMPLEX PROTEIN 3 HOMOLOG"/>
    <property type="match status" value="1"/>
</dbReference>
<dbReference type="GO" id="GO:0005730">
    <property type="term" value="C:nucleolus"/>
    <property type="evidence" value="ECO:0007669"/>
    <property type="project" value="UniProtKB-SubCell"/>
</dbReference>
<gene>
    <name evidence="10" type="primary">NOC3L</name>
    <name evidence="10" type="ORF">NPIL_445491</name>
</gene>
<comment type="caution">
    <text evidence="10">The sequence shown here is derived from an EMBL/GenBank/DDBJ whole genome shotgun (WGS) entry which is preliminary data.</text>
</comment>
<evidence type="ECO:0000259" key="9">
    <source>
        <dbReference type="Pfam" id="PF07540"/>
    </source>
</evidence>
<evidence type="ECO:0000256" key="6">
    <source>
        <dbReference type="ARBA" id="ARBA00032937"/>
    </source>
</evidence>
<dbReference type="InterPro" id="IPR011501">
    <property type="entry name" value="Noc3_N"/>
</dbReference>
<proteinExistence type="inferred from homology"/>
<comment type="similarity">
    <text evidence="2">Belongs to the CBF/MAK21 family.</text>
</comment>
<evidence type="ECO:0000256" key="3">
    <source>
        <dbReference type="ARBA" id="ARBA00023054"/>
    </source>
</evidence>
<feature type="domain" description="CCAAT-binding factor" evidence="8">
    <location>
        <begin position="482"/>
        <end position="632"/>
    </location>
</feature>
<dbReference type="InterPro" id="IPR005612">
    <property type="entry name" value="CCAAT-binding_factor"/>
</dbReference>
<reference evidence="10" key="1">
    <citation type="submission" date="2020-08" db="EMBL/GenBank/DDBJ databases">
        <title>Multicomponent nature underlies the extraordinary mechanical properties of spider dragline silk.</title>
        <authorList>
            <person name="Kono N."/>
            <person name="Nakamura H."/>
            <person name="Mori M."/>
            <person name="Yoshida Y."/>
            <person name="Ohtoshi R."/>
            <person name="Malay A.D."/>
            <person name="Moran D.A.P."/>
            <person name="Tomita M."/>
            <person name="Numata K."/>
            <person name="Arakawa K."/>
        </authorList>
    </citation>
    <scope>NUCLEOTIDE SEQUENCE</scope>
</reference>
<dbReference type="Pfam" id="PF07540">
    <property type="entry name" value="NOC3p"/>
    <property type="match status" value="1"/>
</dbReference>
<keyword evidence="4" id="KW-0539">Nucleus</keyword>
<dbReference type="InterPro" id="IPR016903">
    <property type="entry name" value="Nucleolar_cplx-assoc_3"/>
</dbReference>
<dbReference type="EMBL" id="BMAW01075380">
    <property type="protein sequence ID" value="GFT96524.1"/>
    <property type="molecule type" value="Genomic_DNA"/>
</dbReference>
<dbReference type="InterPro" id="IPR016024">
    <property type="entry name" value="ARM-type_fold"/>
</dbReference>
<name>A0A8X6Q336_NEPPI</name>
<dbReference type="GO" id="GO:0006270">
    <property type="term" value="P:DNA replication initiation"/>
    <property type="evidence" value="ECO:0007669"/>
    <property type="project" value="TreeGrafter"/>
</dbReference>